<comment type="caution">
    <text evidence="2">The sequence shown here is derived from an EMBL/GenBank/DDBJ whole genome shotgun (WGS) entry which is preliminary data.</text>
</comment>
<reference evidence="2 3" key="1">
    <citation type="journal article" date="2014" name="Int. J. Syst. Evol. Microbiol.">
        <title>Complete genome sequence of Corynebacterium casei LMG S-19264T (=DSM 44701T), isolated from a smear-ripened cheese.</title>
        <authorList>
            <consortium name="US DOE Joint Genome Institute (JGI-PGF)"/>
            <person name="Walter F."/>
            <person name="Albersmeier A."/>
            <person name="Kalinowski J."/>
            <person name="Ruckert C."/>
        </authorList>
    </citation>
    <scope>NUCLEOTIDE SEQUENCE [LARGE SCALE GENOMIC DNA]</scope>
    <source>
        <strain evidence="2 3">CGMCC 4.7111</strain>
    </source>
</reference>
<evidence type="ECO:0000313" key="2">
    <source>
        <dbReference type="EMBL" id="GGN95339.1"/>
    </source>
</evidence>
<name>A0A917YFV1_9ACTN</name>
<proteinExistence type="predicted"/>
<sequence length="151" mass="15960">MNLSGPEAIGIFADSVRQDFPAVTAALTLSYSSGVVEGHVNRIKTIKRDRVSPSKTGERLSMSGRRFQGGAFSAGVSSSARTTLSRPHRPTQPVGLDSLAQPGAFPQPRAAHHRSVADARTSAHAAGVVSAALPQRLRRQLTPHSRSSPTD</sequence>
<feature type="compositionally biased region" description="Basic and acidic residues" evidence="1">
    <location>
        <begin position="49"/>
        <end position="58"/>
    </location>
</feature>
<dbReference type="AlphaFoldDB" id="A0A917YFV1"/>
<feature type="compositionally biased region" description="Low complexity" evidence="1">
    <location>
        <begin position="69"/>
        <end position="80"/>
    </location>
</feature>
<dbReference type="Proteomes" id="UP000600365">
    <property type="component" value="Unassembled WGS sequence"/>
</dbReference>
<accession>A0A917YFV1</accession>
<dbReference type="EMBL" id="BMMM01000032">
    <property type="protein sequence ID" value="GGN95339.1"/>
    <property type="molecule type" value="Genomic_DNA"/>
</dbReference>
<gene>
    <name evidence="2" type="ORF">GCM10011579_095800</name>
</gene>
<organism evidence="2 3">
    <name type="scientific">Streptomyces albiflavescens</name>
    <dbReference type="NCBI Taxonomy" id="1623582"/>
    <lineage>
        <taxon>Bacteria</taxon>
        <taxon>Bacillati</taxon>
        <taxon>Actinomycetota</taxon>
        <taxon>Actinomycetes</taxon>
        <taxon>Kitasatosporales</taxon>
        <taxon>Streptomycetaceae</taxon>
        <taxon>Streptomyces</taxon>
    </lineage>
</organism>
<evidence type="ECO:0000256" key="1">
    <source>
        <dbReference type="SAM" id="MobiDB-lite"/>
    </source>
</evidence>
<feature type="compositionally biased region" description="Polar residues" evidence="1">
    <location>
        <begin position="142"/>
        <end position="151"/>
    </location>
</feature>
<evidence type="ECO:0008006" key="4">
    <source>
        <dbReference type="Google" id="ProtNLM"/>
    </source>
</evidence>
<feature type="region of interest" description="Disordered" evidence="1">
    <location>
        <begin position="49"/>
        <end position="151"/>
    </location>
</feature>
<keyword evidence="3" id="KW-1185">Reference proteome</keyword>
<evidence type="ECO:0000313" key="3">
    <source>
        <dbReference type="Proteomes" id="UP000600365"/>
    </source>
</evidence>
<protein>
    <recommendedName>
        <fullName evidence="4">Transposase</fullName>
    </recommendedName>
</protein>